<comment type="caution">
    <text evidence="1">The sequence shown here is derived from an EMBL/GenBank/DDBJ whole genome shotgun (WGS) entry which is preliminary data.</text>
</comment>
<dbReference type="Proteomes" id="UP000789375">
    <property type="component" value="Unassembled WGS sequence"/>
</dbReference>
<reference evidence="1" key="1">
    <citation type="submission" date="2021-06" db="EMBL/GenBank/DDBJ databases">
        <authorList>
            <person name="Kallberg Y."/>
            <person name="Tangrot J."/>
            <person name="Rosling A."/>
        </authorList>
    </citation>
    <scope>NUCLEOTIDE SEQUENCE</scope>
    <source>
        <strain evidence="1">87-6 pot B 2015</strain>
    </source>
</reference>
<evidence type="ECO:0000313" key="2">
    <source>
        <dbReference type="Proteomes" id="UP000789375"/>
    </source>
</evidence>
<gene>
    <name evidence="1" type="ORF">FMOSSE_LOCUS13906</name>
</gene>
<organism evidence="1 2">
    <name type="scientific">Funneliformis mosseae</name>
    <name type="common">Endomycorrhizal fungus</name>
    <name type="synonym">Glomus mosseae</name>
    <dbReference type="NCBI Taxonomy" id="27381"/>
    <lineage>
        <taxon>Eukaryota</taxon>
        <taxon>Fungi</taxon>
        <taxon>Fungi incertae sedis</taxon>
        <taxon>Mucoromycota</taxon>
        <taxon>Glomeromycotina</taxon>
        <taxon>Glomeromycetes</taxon>
        <taxon>Glomerales</taxon>
        <taxon>Glomeraceae</taxon>
        <taxon>Funneliformis</taxon>
    </lineage>
</organism>
<dbReference type="EMBL" id="CAJVPP010009202">
    <property type="protein sequence ID" value="CAG8702902.1"/>
    <property type="molecule type" value="Genomic_DNA"/>
</dbReference>
<dbReference type="AlphaFoldDB" id="A0A9N9N5Q9"/>
<proteinExistence type="predicted"/>
<keyword evidence="2" id="KW-1185">Reference proteome</keyword>
<protein>
    <submittedName>
        <fullName evidence="1">11100_t:CDS:1</fullName>
    </submittedName>
</protein>
<sequence>SFNTSIDNECHAIPKVCSFSGEQKKLCDVIYSNGMYPFINTDENIWYLVKTGVLIIVDSHLQFTAPLISQLFFLQYYRSEDHAETAPSSLYEFIVKIFRNKHDRRNSIELEYKCERFIDFYVNELDWTIELLRNEHILQDLPQDLLQDSTSDANNPQVLIDNVEQESRLLPSTEKYKKRVKCLVKISGQPYGYIIKSDSSTENFIFHLAKYRITRDSDLSQNNEN</sequence>
<feature type="non-terminal residue" evidence="1">
    <location>
        <position position="225"/>
    </location>
</feature>
<accession>A0A9N9N5Q9</accession>
<feature type="non-terminal residue" evidence="1">
    <location>
        <position position="1"/>
    </location>
</feature>
<evidence type="ECO:0000313" key="1">
    <source>
        <dbReference type="EMBL" id="CAG8702902.1"/>
    </source>
</evidence>
<name>A0A9N9N5Q9_FUNMO</name>